<feature type="transmembrane region" description="Helical" evidence="3">
    <location>
        <begin position="280"/>
        <end position="306"/>
    </location>
</feature>
<dbReference type="EMBL" id="SDWW01000017">
    <property type="protein sequence ID" value="RYV51341.1"/>
    <property type="molecule type" value="Genomic_DNA"/>
</dbReference>
<dbReference type="InterPro" id="IPR029044">
    <property type="entry name" value="Nucleotide-diphossugar_trans"/>
</dbReference>
<dbReference type="CDD" id="cd04187">
    <property type="entry name" value="DPM1_like_bac"/>
    <property type="match status" value="1"/>
</dbReference>
<dbReference type="Gene3D" id="3.90.550.10">
    <property type="entry name" value="Spore Coat Polysaccharide Biosynthesis Protein SpsA, Chain A"/>
    <property type="match status" value="1"/>
</dbReference>
<dbReference type="Pfam" id="PF00535">
    <property type="entry name" value="Glycos_transf_2"/>
    <property type="match status" value="1"/>
</dbReference>
<keyword evidence="3" id="KW-1133">Transmembrane helix</keyword>
<dbReference type="GO" id="GO:0005886">
    <property type="term" value="C:plasma membrane"/>
    <property type="evidence" value="ECO:0007669"/>
    <property type="project" value="TreeGrafter"/>
</dbReference>
<dbReference type="PANTHER" id="PTHR48090:SF8">
    <property type="entry name" value="GLYCOSYLTRANSFERASE CSBB-RELATED"/>
    <property type="match status" value="1"/>
</dbReference>
<comment type="similarity">
    <text evidence="1">Belongs to the glycosyltransferase 2 family.</text>
</comment>
<gene>
    <name evidence="5" type="ORF">EUA98_08620</name>
</gene>
<keyword evidence="5" id="KW-0808">Transferase</keyword>
<name>A0A4Q5N5F1_9MICO</name>
<keyword evidence="3" id="KW-0812">Transmembrane</keyword>
<organism evidence="5 6">
    <name type="scientific">Pengzhenrongella frigida</name>
    <dbReference type="NCBI Taxonomy" id="1259133"/>
    <lineage>
        <taxon>Bacteria</taxon>
        <taxon>Bacillati</taxon>
        <taxon>Actinomycetota</taxon>
        <taxon>Actinomycetes</taxon>
        <taxon>Micrococcales</taxon>
        <taxon>Pengzhenrongella</taxon>
    </lineage>
</organism>
<evidence type="ECO:0000313" key="6">
    <source>
        <dbReference type="Proteomes" id="UP000293764"/>
    </source>
</evidence>
<evidence type="ECO:0000256" key="3">
    <source>
        <dbReference type="SAM" id="Phobius"/>
    </source>
</evidence>
<dbReference type="SUPFAM" id="SSF53448">
    <property type="entry name" value="Nucleotide-diphospho-sugar transferases"/>
    <property type="match status" value="1"/>
</dbReference>
<dbReference type="InterPro" id="IPR050256">
    <property type="entry name" value="Glycosyltransferase_2"/>
</dbReference>
<feature type="compositionally biased region" description="Basic and acidic residues" evidence="2">
    <location>
        <begin position="321"/>
        <end position="338"/>
    </location>
</feature>
<dbReference type="PANTHER" id="PTHR48090">
    <property type="entry name" value="UNDECAPRENYL-PHOSPHATE 4-DEOXY-4-FORMAMIDO-L-ARABINOSE TRANSFERASE-RELATED"/>
    <property type="match status" value="1"/>
</dbReference>
<dbReference type="InterPro" id="IPR001173">
    <property type="entry name" value="Glyco_trans_2-like"/>
</dbReference>
<keyword evidence="6" id="KW-1185">Reference proteome</keyword>
<dbReference type="OrthoDB" id="9811884at2"/>
<evidence type="ECO:0000259" key="4">
    <source>
        <dbReference type="Pfam" id="PF00535"/>
    </source>
</evidence>
<evidence type="ECO:0000256" key="1">
    <source>
        <dbReference type="ARBA" id="ARBA00006739"/>
    </source>
</evidence>
<accession>A0A4Q5N5F1</accession>
<dbReference type="GO" id="GO:0016740">
    <property type="term" value="F:transferase activity"/>
    <property type="evidence" value="ECO:0007669"/>
    <property type="project" value="UniProtKB-KW"/>
</dbReference>
<keyword evidence="3" id="KW-0472">Membrane</keyword>
<feature type="transmembrane region" description="Helical" evidence="3">
    <location>
        <begin position="244"/>
        <end position="268"/>
    </location>
</feature>
<comment type="caution">
    <text evidence="5">The sequence shown here is derived from an EMBL/GenBank/DDBJ whole genome shotgun (WGS) entry which is preliminary data.</text>
</comment>
<reference evidence="5 6" key="1">
    <citation type="submission" date="2019-01" db="EMBL/GenBank/DDBJ databases">
        <title>Novel species of Cellulomonas.</title>
        <authorList>
            <person name="Liu Q."/>
            <person name="Xin Y.-H."/>
        </authorList>
    </citation>
    <scope>NUCLEOTIDE SEQUENCE [LARGE SCALE GENOMIC DNA]</scope>
    <source>
        <strain evidence="5 6">HLT2-17</strain>
    </source>
</reference>
<protein>
    <submittedName>
        <fullName evidence="5">Glycosyltransferase</fullName>
    </submittedName>
</protein>
<sequence>MTTSAPDGQAPVRATLDVIVPLYNEAEGIQHFHKALVEVLESLQDRYSWSVIYVVDPGSDGTALLIRELVEADDRVRAVLLLRRAGHQMSLIAGMECSTADAVVTMDGDLQHPPELIPQMLSLFETGVDVVQTIRSKTEGQGWLPQALSRGFYWLMGHLSKVQMVQGGADFRLMSSRVVNILSNEIVESDRFLRGLIPWLGLPTATLEFEAPARQAGRSKYSFGRSLSLAASGIVSFSKAPLHLGIVLGLVVGALGLLSGLVSLVLRLSGADIPAGWTTLVVMVALLSGMQLITLGLIGLYLGVVFDEAKRRPQILVGETLPRRVSRDPHAPSDDRLRSGANSAGEPEQPGRATHAGRR</sequence>
<proteinExistence type="inferred from homology"/>
<evidence type="ECO:0000256" key="2">
    <source>
        <dbReference type="SAM" id="MobiDB-lite"/>
    </source>
</evidence>
<evidence type="ECO:0000313" key="5">
    <source>
        <dbReference type="EMBL" id="RYV51341.1"/>
    </source>
</evidence>
<dbReference type="Proteomes" id="UP000293764">
    <property type="component" value="Unassembled WGS sequence"/>
</dbReference>
<feature type="region of interest" description="Disordered" evidence="2">
    <location>
        <begin position="321"/>
        <end position="359"/>
    </location>
</feature>
<dbReference type="AlphaFoldDB" id="A0A4Q5N5F1"/>
<feature type="domain" description="Glycosyltransferase 2-like" evidence="4">
    <location>
        <begin position="18"/>
        <end position="151"/>
    </location>
</feature>